<dbReference type="Proteomes" id="UP000269221">
    <property type="component" value="Unassembled WGS sequence"/>
</dbReference>
<sequence length="214" mass="24661">MYAETMDRIVQPFVQGNIEIRSGRTYCTKPQKQHDLHVKENRKTNLHSLQIDLERQQSNASFHQLTIRPNVCGAQMKKLHQRKGQRETLTVTVVFAEETDIWLQWRTEQFMCRGHNASLHKERKKTLPNFPQDAIFILQKRNSHLATTFCQGVVHSGKVIPEPPCLQDLSLPMVSPVISQSELRWIQPPKAKAEGQHCGQRENVSPAQSHAEDR</sequence>
<feature type="region of interest" description="Disordered" evidence="1">
    <location>
        <begin position="189"/>
        <end position="214"/>
    </location>
</feature>
<organism evidence="2 3">
    <name type="scientific">Hirundo rustica rustica</name>
    <dbReference type="NCBI Taxonomy" id="333673"/>
    <lineage>
        <taxon>Eukaryota</taxon>
        <taxon>Metazoa</taxon>
        <taxon>Chordata</taxon>
        <taxon>Craniata</taxon>
        <taxon>Vertebrata</taxon>
        <taxon>Euteleostomi</taxon>
        <taxon>Archelosauria</taxon>
        <taxon>Archosauria</taxon>
        <taxon>Dinosauria</taxon>
        <taxon>Saurischia</taxon>
        <taxon>Theropoda</taxon>
        <taxon>Coelurosauria</taxon>
        <taxon>Aves</taxon>
        <taxon>Neognathae</taxon>
        <taxon>Neoaves</taxon>
        <taxon>Telluraves</taxon>
        <taxon>Australaves</taxon>
        <taxon>Passeriformes</taxon>
        <taxon>Sylvioidea</taxon>
        <taxon>Hirundinidae</taxon>
        <taxon>Hirundo</taxon>
    </lineage>
</organism>
<accession>A0A3M0JG54</accession>
<name>A0A3M0JG54_HIRRU</name>
<evidence type="ECO:0000313" key="2">
    <source>
        <dbReference type="EMBL" id="RMC00012.1"/>
    </source>
</evidence>
<proteinExistence type="predicted"/>
<protein>
    <submittedName>
        <fullName evidence="2">Uncharacterized protein</fullName>
    </submittedName>
</protein>
<reference evidence="2 3" key="1">
    <citation type="submission" date="2018-07" db="EMBL/GenBank/DDBJ databases">
        <title>A high quality draft genome assembly of the barn swallow (H. rustica rustica).</title>
        <authorList>
            <person name="Formenti G."/>
            <person name="Chiara M."/>
            <person name="Poveda L."/>
            <person name="Francoijs K.-J."/>
            <person name="Bonisoli-Alquati A."/>
            <person name="Canova L."/>
            <person name="Gianfranceschi L."/>
            <person name="Horner D.S."/>
            <person name="Saino N."/>
        </authorList>
    </citation>
    <scope>NUCLEOTIDE SEQUENCE [LARGE SCALE GENOMIC DNA]</scope>
    <source>
        <strain evidence="2">Chelidonia</strain>
        <tissue evidence="2">Blood</tissue>
    </source>
</reference>
<gene>
    <name evidence="2" type="ORF">DUI87_23420</name>
</gene>
<dbReference type="EMBL" id="QRBI01000145">
    <property type="protein sequence ID" value="RMC00012.1"/>
    <property type="molecule type" value="Genomic_DNA"/>
</dbReference>
<evidence type="ECO:0000313" key="3">
    <source>
        <dbReference type="Proteomes" id="UP000269221"/>
    </source>
</evidence>
<evidence type="ECO:0000256" key="1">
    <source>
        <dbReference type="SAM" id="MobiDB-lite"/>
    </source>
</evidence>
<keyword evidence="3" id="KW-1185">Reference proteome</keyword>
<comment type="caution">
    <text evidence="2">The sequence shown here is derived from an EMBL/GenBank/DDBJ whole genome shotgun (WGS) entry which is preliminary data.</text>
</comment>
<dbReference type="AlphaFoldDB" id="A0A3M0JG54"/>